<dbReference type="Pfam" id="PF22527">
    <property type="entry name" value="DEXQc_Suv3"/>
    <property type="match status" value="1"/>
</dbReference>
<dbReference type="GO" id="GO:0045025">
    <property type="term" value="C:mitochondrial degradosome"/>
    <property type="evidence" value="ECO:0007669"/>
    <property type="project" value="TreeGrafter"/>
</dbReference>
<reference evidence="9" key="1">
    <citation type="submission" date="2020-11" db="EMBL/GenBank/DDBJ databases">
        <authorList>
            <person name="Tran Van P."/>
        </authorList>
    </citation>
    <scope>NUCLEOTIDE SEQUENCE</scope>
</reference>
<dbReference type="Gene3D" id="3.40.50.300">
    <property type="entry name" value="P-loop containing nucleotide triphosphate hydrolases"/>
    <property type="match status" value="2"/>
</dbReference>
<evidence type="ECO:0000256" key="4">
    <source>
        <dbReference type="ARBA" id="ARBA00022840"/>
    </source>
</evidence>
<sequence length="139" mass="15127">MMRDTGRGWAWTRALLGVMAEEIHVCGEDGAVDLVHSLMSTTGEHVEVRKYHRLTELKVESKALGSLDAVQPGDCIVCFSKNDIYNVARVIETRGMEVAVIYGGLPPGTKLAQAHKFNDVDNPCKIMVATDAIGMGLNL</sequence>
<evidence type="ECO:0000259" key="7">
    <source>
        <dbReference type="Pfam" id="PF00271"/>
    </source>
</evidence>
<gene>
    <name evidence="9" type="ORF">TCMB3V08_LOCUS11751</name>
</gene>
<keyword evidence="1" id="KW-0547">Nucleotide-binding</keyword>
<keyword evidence="2" id="KW-0378">Hydrolase</keyword>
<keyword evidence="3" id="KW-0347">Helicase</keyword>
<feature type="signal peptide" evidence="6">
    <location>
        <begin position="1"/>
        <end position="20"/>
    </location>
</feature>
<feature type="domain" description="ATP-dependent RNA helicase SUV3 DEXQ-box helicase" evidence="8">
    <location>
        <begin position="1"/>
        <end position="51"/>
    </location>
</feature>
<dbReference type="GO" id="GO:0003724">
    <property type="term" value="F:RNA helicase activity"/>
    <property type="evidence" value="ECO:0007669"/>
    <property type="project" value="UniProtKB-EC"/>
</dbReference>
<evidence type="ECO:0000256" key="2">
    <source>
        <dbReference type="ARBA" id="ARBA00022801"/>
    </source>
</evidence>
<accession>A0A7R9JH75</accession>
<evidence type="ECO:0000256" key="3">
    <source>
        <dbReference type="ARBA" id="ARBA00022806"/>
    </source>
</evidence>
<proteinExistence type="predicted"/>
<evidence type="ECO:0000256" key="5">
    <source>
        <dbReference type="ARBA" id="ARBA00047984"/>
    </source>
</evidence>
<evidence type="ECO:0000256" key="1">
    <source>
        <dbReference type="ARBA" id="ARBA00022741"/>
    </source>
</evidence>
<dbReference type="InterPro" id="IPR001650">
    <property type="entry name" value="Helicase_C-like"/>
</dbReference>
<evidence type="ECO:0000259" key="8">
    <source>
        <dbReference type="Pfam" id="PF22527"/>
    </source>
</evidence>
<dbReference type="InterPro" id="IPR027417">
    <property type="entry name" value="P-loop_NTPase"/>
</dbReference>
<feature type="domain" description="Helicase C-terminal" evidence="7">
    <location>
        <begin position="73"/>
        <end position="139"/>
    </location>
</feature>
<dbReference type="Pfam" id="PF00271">
    <property type="entry name" value="Helicase_C"/>
    <property type="match status" value="1"/>
</dbReference>
<keyword evidence="6" id="KW-0732">Signal</keyword>
<comment type="catalytic activity">
    <reaction evidence="5">
        <text>ATP + H2O = ADP + phosphate + H(+)</text>
        <dbReference type="Rhea" id="RHEA:13065"/>
        <dbReference type="ChEBI" id="CHEBI:15377"/>
        <dbReference type="ChEBI" id="CHEBI:15378"/>
        <dbReference type="ChEBI" id="CHEBI:30616"/>
        <dbReference type="ChEBI" id="CHEBI:43474"/>
        <dbReference type="ChEBI" id="CHEBI:456216"/>
        <dbReference type="EC" id="3.6.4.13"/>
    </reaction>
</comment>
<dbReference type="EMBL" id="OE190502">
    <property type="protein sequence ID" value="CAD7579216.1"/>
    <property type="molecule type" value="Genomic_DNA"/>
</dbReference>
<dbReference type="InterPro" id="IPR055206">
    <property type="entry name" value="DEXQc_SUV3"/>
</dbReference>
<dbReference type="GO" id="GO:0005524">
    <property type="term" value="F:ATP binding"/>
    <property type="evidence" value="ECO:0007669"/>
    <property type="project" value="UniProtKB-KW"/>
</dbReference>
<dbReference type="InterPro" id="IPR050699">
    <property type="entry name" value="RNA-DNA_Helicase"/>
</dbReference>
<dbReference type="GO" id="GO:0000965">
    <property type="term" value="P:mitochondrial RNA 3'-end processing"/>
    <property type="evidence" value="ECO:0007669"/>
    <property type="project" value="TreeGrafter"/>
</dbReference>
<organism evidence="9">
    <name type="scientific">Timema californicum</name>
    <name type="common">California timema</name>
    <name type="synonym">Walking stick</name>
    <dbReference type="NCBI Taxonomy" id="61474"/>
    <lineage>
        <taxon>Eukaryota</taxon>
        <taxon>Metazoa</taxon>
        <taxon>Ecdysozoa</taxon>
        <taxon>Arthropoda</taxon>
        <taxon>Hexapoda</taxon>
        <taxon>Insecta</taxon>
        <taxon>Pterygota</taxon>
        <taxon>Neoptera</taxon>
        <taxon>Polyneoptera</taxon>
        <taxon>Phasmatodea</taxon>
        <taxon>Timematodea</taxon>
        <taxon>Timematoidea</taxon>
        <taxon>Timematidae</taxon>
        <taxon>Timema</taxon>
    </lineage>
</organism>
<evidence type="ECO:0000313" key="9">
    <source>
        <dbReference type="EMBL" id="CAD7579216.1"/>
    </source>
</evidence>
<feature type="chain" id="PRO_5030925293" evidence="6">
    <location>
        <begin position="21"/>
        <end position="139"/>
    </location>
</feature>
<evidence type="ECO:0000256" key="6">
    <source>
        <dbReference type="SAM" id="SignalP"/>
    </source>
</evidence>
<keyword evidence="4" id="KW-0067">ATP-binding</keyword>
<dbReference type="PANTHER" id="PTHR12131">
    <property type="entry name" value="ATP-DEPENDENT RNA AND DNA HELICASE"/>
    <property type="match status" value="1"/>
</dbReference>
<name>A0A7R9JH75_TIMCA</name>
<dbReference type="AlphaFoldDB" id="A0A7R9JH75"/>
<protein>
    <submittedName>
        <fullName evidence="9">(California timema) hypothetical protein</fullName>
    </submittedName>
</protein>
<dbReference type="GO" id="GO:0016787">
    <property type="term" value="F:hydrolase activity"/>
    <property type="evidence" value="ECO:0007669"/>
    <property type="project" value="UniProtKB-KW"/>
</dbReference>
<dbReference type="PANTHER" id="PTHR12131:SF1">
    <property type="entry name" value="ATP-DEPENDENT RNA HELICASE SUPV3L1, MITOCHONDRIAL-RELATED"/>
    <property type="match status" value="1"/>
</dbReference>
<dbReference type="SUPFAM" id="SSF52540">
    <property type="entry name" value="P-loop containing nucleoside triphosphate hydrolases"/>
    <property type="match status" value="1"/>
</dbReference>